<protein>
    <submittedName>
        <fullName evidence="1">Uncharacterized protein</fullName>
    </submittedName>
</protein>
<accession>A0A644W537</accession>
<organism evidence="1">
    <name type="scientific">bioreactor metagenome</name>
    <dbReference type="NCBI Taxonomy" id="1076179"/>
    <lineage>
        <taxon>unclassified sequences</taxon>
        <taxon>metagenomes</taxon>
        <taxon>ecological metagenomes</taxon>
    </lineage>
</organism>
<gene>
    <name evidence="1" type="ORF">SDC9_44884</name>
</gene>
<dbReference type="EMBL" id="VSSQ01000621">
    <property type="protein sequence ID" value="MPL98677.1"/>
    <property type="molecule type" value="Genomic_DNA"/>
</dbReference>
<evidence type="ECO:0000313" key="1">
    <source>
        <dbReference type="EMBL" id="MPL98677.1"/>
    </source>
</evidence>
<reference evidence="1" key="1">
    <citation type="submission" date="2019-08" db="EMBL/GenBank/DDBJ databases">
        <authorList>
            <person name="Kucharzyk K."/>
            <person name="Murdoch R.W."/>
            <person name="Higgins S."/>
            <person name="Loffler F."/>
        </authorList>
    </citation>
    <scope>NUCLEOTIDE SEQUENCE</scope>
</reference>
<proteinExistence type="predicted"/>
<name>A0A644W537_9ZZZZ</name>
<comment type="caution">
    <text evidence="1">The sequence shown here is derived from an EMBL/GenBank/DDBJ whole genome shotgun (WGS) entry which is preliminary data.</text>
</comment>
<dbReference type="AlphaFoldDB" id="A0A644W537"/>
<sequence>MNGYRKNSSIKCPLCGKRHTIPILYGMPSCEAFLEEEAGKIWLGGRKISVDSPSRYCKDCRKSFGKASESFRIIENVLFFVGGFNRDNHFIDISLASNSYILTYRHLLPFNSKSDSTNSPIEQTKKLSVEEVKYLQGIIPKLYILEWPSSSIDSNILDGTQWSIEIKYQGKRKIKKHGSNKFPPYFTELVKAMSKLNGGQL</sequence>